<dbReference type="PANTHER" id="PTHR30270:SF0">
    <property type="entry name" value="THIAMINE-MONOPHOSPHATE KINASE"/>
    <property type="match status" value="1"/>
</dbReference>
<accession>A0A938XWP6</accession>
<dbReference type="Pfam" id="PF02769">
    <property type="entry name" value="AIRS_C"/>
    <property type="match status" value="1"/>
</dbReference>
<feature type="binding site" evidence="1">
    <location>
        <position position="55"/>
    </location>
    <ligand>
        <name>substrate</name>
    </ligand>
</feature>
<dbReference type="InterPro" id="IPR006283">
    <property type="entry name" value="ThiL-like"/>
</dbReference>
<dbReference type="GO" id="GO:0009229">
    <property type="term" value="P:thiamine diphosphate biosynthetic process"/>
    <property type="evidence" value="ECO:0007669"/>
    <property type="project" value="UniProtKB-UniRule"/>
</dbReference>
<feature type="region of interest" description="Disordered" evidence="2">
    <location>
        <begin position="318"/>
        <end position="343"/>
    </location>
</feature>
<comment type="catalytic activity">
    <reaction evidence="1">
        <text>thiamine phosphate + ATP = thiamine diphosphate + ADP</text>
        <dbReference type="Rhea" id="RHEA:15913"/>
        <dbReference type="ChEBI" id="CHEBI:30616"/>
        <dbReference type="ChEBI" id="CHEBI:37575"/>
        <dbReference type="ChEBI" id="CHEBI:58937"/>
        <dbReference type="ChEBI" id="CHEBI:456216"/>
        <dbReference type="EC" id="2.7.4.16"/>
    </reaction>
</comment>
<dbReference type="InterPro" id="IPR036676">
    <property type="entry name" value="PurM-like_C_sf"/>
</dbReference>
<feature type="binding site" evidence="1">
    <location>
        <position position="330"/>
    </location>
    <ligand>
        <name>substrate</name>
    </ligand>
</feature>
<keyword evidence="1" id="KW-0784">Thiamine biosynthesis</keyword>
<evidence type="ECO:0000259" key="4">
    <source>
        <dbReference type="Pfam" id="PF02769"/>
    </source>
</evidence>
<feature type="binding site" evidence="1">
    <location>
        <position position="224"/>
    </location>
    <ligand>
        <name>Mg(2+)</name>
        <dbReference type="ChEBI" id="CHEBI:18420"/>
        <label>5</label>
    </ligand>
</feature>
<dbReference type="InterPro" id="IPR036921">
    <property type="entry name" value="PurM-like_N_sf"/>
</dbReference>
<evidence type="ECO:0000256" key="2">
    <source>
        <dbReference type="SAM" id="MobiDB-lite"/>
    </source>
</evidence>
<dbReference type="RefSeq" id="WP_204519277.1">
    <property type="nucleotide sequence ID" value="NZ_BAABIN010000037.1"/>
</dbReference>
<dbReference type="CDD" id="cd02194">
    <property type="entry name" value="ThiL"/>
    <property type="match status" value="1"/>
</dbReference>
<dbReference type="PANTHER" id="PTHR30270">
    <property type="entry name" value="THIAMINE-MONOPHOSPHATE KINASE"/>
    <property type="match status" value="1"/>
</dbReference>
<feature type="binding site" evidence="1">
    <location>
        <position position="48"/>
    </location>
    <ligand>
        <name>Mg(2+)</name>
        <dbReference type="ChEBI" id="CHEBI:18420"/>
        <label>1</label>
    </ligand>
</feature>
<comment type="caution">
    <text evidence="5">The sequence shown here is derived from an EMBL/GenBank/DDBJ whole genome shotgun (WGS) entry which is preliminary data.</text>
</comment>
<dbReference type="HAMAP" id="MF_02128">
    <property type="entry name" value="TMP_kinase"/>
    <property type="match status" value="1"/>
</dbReference>
<dbReference type="NCBIfam" id="TIGR01379">
    <property type="entry name" value="thiL"/>
    <property type="match status" value="1"/>
</dbReference>
<feature type="binding site" evidence="1">
    <location>
        <position position="31"/>
    </location>
    <ligand>
        <name>Mg(2+)</name>
        <dbReference type="ChEBI" id="CHEBI:18420"/>
        <label>4</label>
    </ligand>
</feature>
<dbReference type="Gene3D" id="3.30.1330.10">
    <property type="entry name" value="PurM-like, N-terminal domain"/>
    <property type="match status" value="1"/>
</dbReference>
<dbReference type="Pfam" id="PF00586">
    <property type="entry name" value="AIRS"/>
    <property type="match status" value="1"/>
</dbReference>
<dbReference type="Proteomes" id="UP000717624">
    <property type="component" value="Unassembled WGS sequence"/>
</dbReference>
<evidence type="ECO:0000313" key="6">
    <source>
        <dbReference type="Proteomes" id="UP000717624"/>
    </source>
</evidence>
<dbReference type="SUPFAM" id="SSF56042">
    <property type="entry name" value="PurM C-terminal domain-like"/>
    <property type="match status" value="1"/>
</dbReference>
<comment type="miscellaneous">
    <text evidence="1">Reaction mechanism of ThiL seems to utilize a direct, inline transfer of the gamma-phosphate of ATP to TMP rather than a phosphorylated enzyme intermediate.</text>
</comment>
<keyword evidence="1" id="KW-0547">Nucleotide-binding</keyword>
<comment type="similarity">
    <text evidence="1">Belongs to the thiamine-monophosphate kinase family.</text>
</comment>
<feature type="binding site" evidence="1">
    <location>
        <position position="221"/>
    </location>
    <ligand>
        <name>Mg(2+)</name>
        <dbReference type="ChEBI" id="CHEBI:18420"/>
        <label>3</label>
    </ligand>
</feature>
<evidence type="ECO:0000313" key="5">
    <source>
        <dbReference type="EMBL" id="MBM7591577.1"/>
    </source>
</evidence>
<feature type="binding site" evidence="1">
    <location>
        <position position="31"/>
    </location>
    <ligand>
        <name>Mg(2+)</name>
        <dbReference type="ChEBI" id="CHEBI:18420"/>
        <label>3</label>
    </ligand>
</feature>
<gene>
    <name evidence="1" type="primary">thiL</name>
    <name evidence="5" type="ORF">JOD01_003228</name>
</gene>
<comment type="pathway">
    <text evidence="1">Cofactor biosynthesis; thiamine diphosphate biosynthesis; thiamine diphosphate from thiamine phosphate: step 1/1.</text>
</comment>
<proteinExistence type="inferred from homology"/>
<dbReference type="GO" id="GO:0009228">
    <property type="term" value="P:thiamine biosynthetic process"/>
    <property type="evidence" value="ECO:0007669"/>
    <property type="project" value="UniProtKB-KW"/>
</dbReference>
<feature type="binding site" evidence="1">
    <location>
        <position position="77"/>
    </location>
    <ligand>
        <name>Mg(2+)</name>
        <dbReference type="ChEBI" id="CHEBI:18420"/>
        <label>4</label>
    </ligand>
</feature>
<dbReference type="GO" id="GO:0009030">
    <property type="term" value="F:thiamine-phosphate kinase activity"/>
    <property type="evidence" value="ECO:0007669"/>
    <property type="project" value="UniProtKB-UniRule"/>
</dbReference>
<dbReference type="InterPro" id="IPR010918">
    <property type="entry name" value="PurM-like_C_dom"/>
</dbReference>
<dbReference type="PIRSF" id="PIRSF005303">
    <property type="entry name" value="Thiam_monoph_kin"/>
    <property type="match status" value="1"/>
</dbReference>
<evidence type="ECO:0000259" key="3">
    <source>
        <dbReference type="Pfam" id="PF00586"/>
    </source>
</evidence>
<dbReference type="Gene3D" id="3.90.650.10">
    <property type="entry name" value="PurM-like C-terminal domain"/>
    <property type="match status" value="1"/>
</dbReference>
<feature type="domain" description="PurM-like C-terminal" evidence="4">
    <location>
        <begin position="155"/>
        <end position="311"/>
    </location>
</feature>
<keyword evidence="1 5" id="KW-0418">Kinase</keyword>
<dbReference type="EMBL" id="JAFBEB010000013">
    <property type="protein sequence ID" value="MBM7591577.1"/>
    <property type="molecule type" value="Genomic_DNA"/>
</dbReference>
<dbReference type="InterPro" id="IPR016188">
    <property type="entry name" value="PurM-like_N"/>
</dbReference>
<keyword evidence="1 5" id="KW-0808">Transferase</keyword>
<organism evidence="5 6">
    <name type="scientific">Brevibacillus fulvus</name>
    <dbReference type="NCBI Taxonomy" id="1125967"/>
    <lineage>
        <taxon>Bacteria</taxon>
        <taxon>Bacillati</taxon>
        <taxon>Bacillota</taxon>
        <taxon>Bacilli</taxon>
        <taxon>Bacillales</taxon>
        <taxon>Paenibacillaceae</taxon>
        <taxon>Brevibacillus</taxon>
    </lineage>
</organism>
<dbReference type="GO" id="GO:0000287">
    <property type="term" value="F:magnesium ion binding"/>
    <property type="evidence" value="ECO:0007669"/>
    <property type="project" value="UniProtKB-UniRule"/>
</dbReference>
<feature type="binding site" evidence="1">
    <location>
        <begin position="124"/>
        <end position="125"/>
    </location>
    <ligand>
        <name>ATP</name>
        <dbReference type="ChEBI" id="CHEBI:30616"/>
    </ligand>
</feature>
<feature type="domain" description="PurM-like N-terminal" evidence="3">
    <location>
        <begin position="29"/>
        <end position="143"/>
    </location>
</feature>
<sequence length="343" mass="36664">MARDEFALIREWTGRSYGLEGNGVSVGLGDDAAVFSVAAGMEVVACCDAMIETVHFLRETMSPCDIGYKAMISNISDIAAMGGIPRYALVTIGVSPGWQADECKRIYEGIDQAAKLYNVRMIGGDTVATPDALHLSITLLGEVESGRALRRSSARAGDLLFLTGPVGSSAAGLDLLLSRRERAVEPRPDWQTLVAQHQRPTAQVEAGRLLLKSGLGRALNDISDGLASEAWEIAEASGCKIVIEAERVPMLEEMRSYAASVGKNPLDWAFYGGEDYQLIGSVPATEAETLAAAFAEHGLPFYLLGTVEAGQPGVWLSEQGSERPLPKAGYNHFKDEAGEDQNG</sequence>
<feature type="binding site" evidence="1">
    <location>
        <position position="223"/>
    </location>
    <ligand>
        <name>ATP</name>
        <dbReference type="ChEBI" id="CHEBI:30616"/>
    </ligand>
</feature>
<dbReference type="EC" id="2.7.4.16" evidence="1"/>
<reference evidence="5" key="1">
    <citation type="submission" date="2021-01" db="EMBL/GenBank/DDBJ databases">
        <title>Genomic Encyclopedia of Type Strains, Phase IV (KMG-IV): sequencing the most valuable type-strain genomes for metagenomic binning, comparative biology and taxonomic classification.</title>
        <authorList>
            <person name="Goeker M."/>
        </authorList>
    </citation>
    <scope>NUCLEOTIDE SEQUENCE</scope>
    <source>
        <strain evidence="5">DSM 25523</strain>
    </source>
</reference>
<dbReference type="SUPFAM" id="SSF55326">
    <property type="entry name" value="PurM N-terminal domain-like"/>
    <property type="match status" value="1"/>
</dbReference>
<keyword evidence="1" id="KW-0460">Magnesium</keyword>
<protein>
    <recommendedName>
        <fullName evidence="1">Thiamine-monophosphate kinase</fullName>
        <shortName evidence="1">TMP kinase</shortName>
        <shortName evidence="1">Thiamine-phosphate kinase</shortName>
        <ecNumber evidence="1">2.7.4.16</ecNumber>
    </recommendedName>
</protein>
<feature type="binding site" evidence="1">
    <location>
        <position position="48"/>
    </location>
    <ligand>
        <name>Mg(2+)</name>
        <dbReference type="ChEBI" id="CHEBI:18420"/>
        <label>2</label>
    </ligand>
</feature>
<keyword evidence="1" id="KW-0479">Metal-binding</keyword>
<feature type="binding site" evidence="1">
    <location>
        <position position="107"/>
    </location>
    <ligand>
        <name>ATP</name>
        <dbReference type="ChEBI" id="CHEBI:30616"/>
    </ligand>
</feature>
<feature type="binding site" evidence="1">
    <location>
        <position position="125"/>
    </location>
    <ligand>
        <name>Mg(2+)</name>
        <dbReference type="ChEBI" id="CHEBI:18420"/>
        <label>1</label>
    </ligand>
</feature>
<keyword evidence="1" id="KW-0067">ATP-binding</keyword>
<comment type="caution">
    <text evidence="1">Lacks conserved residue(s) required for the propagation of feature annotation.</text>
</comment>
<feature type="binding site" evidence="1">
    <location>
        <position position="151"/>
    </location>
    <ligand>
        <name>ATP</name>
        <dbReference type="ChEBI" id="CHEBI:30616"/>
    </ligand>
</feature>
<comment type="function">
    <text evidence="1">Catalyzes the ATP-dependent phosphorylation of thiamine-monophosphate (TMP) to form thiamine-pyrophosphate (TPP), the active form of vitamin B1.</text>
</comment>
<evidence type="ECO:0000256" key="1">
    <source>
        <dbReference type="HAMAP-Rule" id="MF_02128"/>
    </source>
</evidence>
<name>A0A938XWP6_9BACL</name>
<feature type="binding site" evidence="1">
    <location>
        <position position="77"/>
    </location>
    <ligand>
        <name>Mg(2+)</name>
        <dbReference type="ChEBI" id="CHEBI:18420"/>
        <label>2</label>
    </ligand>
</feature>
<dbReference type="GO" id="GO:0005524">
    <property type="term" value="F:ATP binding"/>
    <property type="evidence" value="ECO:0007669"/>
    <property type="project" value="UniProtKB-UniRule"/>
</dbReference>
<dbReference type="AlphaFoldDB" id="A0A938XWP6"/>
<keyword evidence="6" id="KW-1185">Reference proteome</keyword>
<feature type="binding site" evidence="1">
    <location>
        <position position="274"/>
    </location>
    <ligand>
        <name>substrate</name>
    </ligand>
</feature>
<feature type="binding site" evidence="1">
    <location>
        <position position="77"/>
    </location>
    <ligand>
        <name>Mg(2+)</name>
        <dbReference type="ChEBI" id="CHEBI:18420"/>
        <label>3</label>
    </ligand>
</feature>